<dbReference type="EMBL" id="FMAJ01000020">
    <property type="protein sequence ID" value="SCB61614.1"/>
    <property type="molecule type" value="Genomic_DNA"/>
</dbReference>
<sequence>MILNQFDACGRSKKIDWTALIESDCRALEPLLGREAAARYAPLA</sequence>
<reference evidence="1 2" key="1">
    <citation type="submission" date="2016-08" db="EMBL/GenBank/DDBJ databases">
        <authorList>
            <person name="Seilhamer J.J."/>
        </authorList>
    </citation>
    <scope>NUCLEOTIDE SEQUENCE [LARGE SCALE GENOMIC DNA]</scope>
    <source>
        <strain evidence="1 2">HBR26</strain>
    </source>
</reference>
<evidence type="ECO:0000313" key="1">
    <source>
        <dbReference type="EMBL" id="SCB61614.1"/>
    </source>
</evidence>
<dbReference type="Proteomes" id="UP000198723">
    <property type="component" value="Unassembled WGS sequence"/>
</dbReference>
<accession>A0A1C3YB78</accession>
<evidence type="ECO:0000313" key="2">
    <source>
        <dbReference type="Proteomes" id="UP000198723"/>
    </source>
</evidence>
<organism evidence="1 2">
    <name type="scientific">Rhizobium aethiopicum</name>
    <dbReference type="NCBI Taxonomy" id="1138170"/>
    <lineage>
        <taxon>Bacteria</taxon>
        <taxon>Pseudomonadati</taxon>
        <taxon>Pseudomonadota</taxon>
        <taxon>Alphaproteobacteria</taxon>
        <taxon>Hyphomicrobiales</taxon>
        <taxon>Rhizobiaceae</taxon>
        <taxon>Rhizobium/Agrobacterium group</taxon>
        <taxon>Rhizobium</taxon>
    </lineage>
</organism>
<dbReference type="AlphaFoldDB" id="A0A1C3YB78"/>
<proteinExistence type="predicted"/>
<protein>
    <submittedName>
        <fullName evidence="1">Uncharacterized protein</fullName>
    </submittedName>
</protein>
<gene>
    <name evidence="1" type="ORF">GA0061105_12058</name>
</gene>
<name>A0A1C3YB78_9HYPH</name>